<reference evidence="2 3" key="2">
    <citation type="submission" date="2017-06" db="EMBL/GenBank/DDBJ databases">
        <authorList>
            <person name="Varghese N."/>
            <person name="Submissions S."/>
        </authorList>
    </citation>
    <scope>NUCLEOTIDE SEQUENCE [LARGE SCALE GENOMIC DNA]</scope>
    <source>
        <strain evidence="2 3">RLD-1</strain>
    </source>
</reference>
<gene>
    <name evidence="1" type="ORF">SAMN05216189_1003105</name>
    <name evidence="2" type="ORF">SAMN06295949_122112</name>
</gene>
<dbReference type="Proteomes" id="UP000198309">
    <property type="component" value="Unassembled WGS sequence"/>
</dbReference>
<reference evidence="1 4" key="1">
    <citation type="submission" date="2016-10" db="EMBL/GenBank/DDBJ databases">
        <authorList>
            <person name="de Groot N.N."/>
        </authorList>
    </citation>
    <scope>NUCLEOTIDE SEQUENCE [LARGE SCALE GENOMIC DNA]</scope>
    <source>
        <strain evidence="1 4">CCM 7361</strain>
    </source>
</reference>
<dbReference type="EMBL" id="FNEC01000003">
    <property type="protein sequence ID" value="SDI23279.1"/>
    <property type="molecule type" value="Genomic_DNA"/>
</dbReference>
<sequence>MIDLELTRRLLDGARRADGGPFPAEAIARHYHAELHRRLGAEAPDADVVIANALILTDLMRRLGLLEGLYHGNEVGTPSDGERLTGDGERFLVLLDDPRFVEYLGRQPLRGDRETVLEAIRRFSPAGG</sequence>
<evidence type="ECO:0000313" key="1">
    <source>
        <dbReference type="EMBL" id="SDI23279.1"/>
    </source>
</evidence>
<dbReference type="RefSeq" id="WP_089393243.1">
    <property type="nucleotide sequence ID" value="NZ_FNEC01000003.1"/>
</dbReference>
<proteinExistence type="predicted"/>
<name>A0A239LYA2_9PSED</name>
<accession>A0A239LYA2</accession>
<dbReference type="AlphaFoldDB" id="A0A239LYA2"/>
<evidence type="ECO:0000313" key="2">
    <source>
        <dbReference type="EMBL" id="SNT35250.1"/>
    </source>
</evidence>
<evidence type="ECO:0000313" key="4">
    <source>
        <dbReference type="Proteomes" id="UP000199693"/>
    </source>
</evidence>
<dbReference type="EMBL" id="FZPC01000022">
    <property type="protein sequence ID" value="SNT35250.1"/>
    <property type="molecule type" value="Genomic_DNA"/>
</dbReference>
<keyword evidence="3" id="KW-1185">Reference proteome</keyword>
<dbReference type="Proteomes" id="UP000199693">
    <property type="component" value="Unassembled WGS sequence"/>
</dbReference>
<protein>
    <submittedName>
        <fullName evidence="1">Uncharacterized protein</fullName>
    </submittedName>
</protein>
<evidence type="ECO:0000313" key="3">
    <source>
        <dbReference type="Proteomes" id="UP000198309"/>
    </source>
</evidence>
<organism evidence="1 4">
    <name type="scientific">Pseudomonas delhiensis</name>
    <dbReference type="NCBI Taxonomy" id="366289"/>
    <lineage>
        <taxon>Bacteria</taxon>
        <taxon>Pseudomonadati</taxon>
        <taxon>Pseudomonadota</taxon>
        <taxon>Gammaproteobacteria</taxon>
        <taxon>Pseudomonadales</taxon>
        <taxon>Pseudomonadaceae</taxon>
        <taxon>Pseudomonas</taxon>
    </lineage>
</organism>